<sequence>MQSFYRSIMALDYELHLPSYLAKCINIDRPELHCNGQCELMKRVKEQEKKDAKKNLVVYESSALYTINVLFDFNFLLHNNYRKADLFPASVISYSFQYLSSIFHPPSLV</sequence>
<dbReference type="OrthoDB" id="980645at2"/>
<keyword evidence="2" id="KW-1185">Reference proteome</keyword>
<dbReference type="EMBL" id="QDKG01000001">
    <property type="protein sequence ID" value="PVH26708.1"/>
    <property type="molecule type" value="Genomic_DNA"/>
</dbReference>
<accession>A0A2T8HMM8</accession>
<gene>
    <name evidence="1" type="ORF">DC487_03610</name>
</gene>
<dbReference type="AlphaFoldDB" id="A0A2T8HMM8"/>
<evidence type="ECO:0000313" key="1">
    <source>
        <dbReference type="EMBL" id="PVH26708.1"/>
    </source>
</evidence>
<protein>
    <submittedName>
        <fullName evidence="1">Uncharacterized protein</fullName>
    </submittedName>
</protein>
<organism evidence="1 2">
    <name type="scientific">Sphingobacterium corticibacter</name>
    <dbReference type="NCBI Taxonomy" id="2171749"/>
    <lineage>
        <taxon>Bacteria</taxon>
        <taxon>Pseudomonadati</taxon>
        <taxon>Bacteroidota</taxon>
        <taxon>Sphingobacteriia</taxon>
        <taxon>Sphingobacteriales</taxon>
        <taxon>Sphingobacteriaceae</taxon>
        <taxon>Sphingobacterium</taxon>
    </lineage>
</organism>
<reference evidence="1 2" key="1">
    <citation type="submission" date="2018-04" db="EMBL/GenBank/DDBJ databases">
        <title>Sphingobacterium cortibacter sp. nov.</title>
        <authorList>
            <person name="Li Y."/>
        </authorList>
    </citation>
    <scope>NUCLEOTIDE SEQUENCE [LARGE SCALE GENOMIC DNA]</scope>
    <source>
        <strain evidence="1 2">2c-3</strain>
    </source>
</reference>
<comment type="caution">
    <text evidence="1">The sequence shown here is derived from an EMBL/GenBank/DDBJ whole genome shotgun (WGS) entry which is preliminary data.</text>
</comment>
<name>A0A2T8HMM8_9SPHI</name>
<dbReference type="RefSeq" id="WP_116774567.1">
    <property type="nucleotide sequence ID" value="NZ_QDKG01000001.1"/>
</dbReference>
<evidence type="ECO:0000313" key="2">
    <source>
        <dbReference type="Proteomes" id="UP000245627"/>
    </source>
</evidence>
<dbReference type="Proteomes" id="UP000245627">
    <property type="component" value="Unassembled WGS sequence"/>
</dbReference>
<proteinExistence type="predicted"/>